<protein>
    <submittedName>
        <fullName evidence="2">Uncharacterized protein</fullName>
    </submittedName>
</protein>
<evidence type="ECO:0000313" key="2">
    <source>
        <dbReference type="EMBL" id="TQS43609.1"/>
    </source>
</evidence>
<dbReference type="AlphaFoldDB" id="A0A545AQK4"/>
<organism evidence="2 3">
    <name type="scientific">Cryptosporangium phraense</name>
    <dbReference type="NCBI Taxonomy" id="2593070"/>
    <lineage>
        <taxon>Bacteria</taxon>
        <taxon>Bacillati</taxon>
        <taxon>Actinomycetota</taxon>
        <taxon>Actinomycetes</taxon>
        <taxon>Cryptosporangiales</taxon>
        <taxon>Cryptosporangiaceae</taxon>
        <taxon>Cryptosporangium</taxon>
    </lineage>
</organism>
<keyword evidence="1" id="KW-0472">Membrane</keyword>
<sequence>MSDGLRTALYWLGTGLGVVGVLLLLVSLVQSGLRKRLQETTPMRTLAIAIVLLAGAAIVAAIAYIWPHPPE</sequence>
<comment type="caution">
    <text evidence="2">The sequence shown here is derived from an EMBL/GenBank/DDBJ whole genome shotgun (WGS) entry which is preliminary data.</text>
</comment>
<name>A0A545AQK4_9ACTN</name>
<gene>
    <name evidence="2" type="ORF">FL583_18410</name>
</gene>
<keyword evidence="3" id="KW-1185">Reference proteome</keyword>
<feature type="transmembrane region" description="Helical" evidence="1">
    <location>
        <begin position="45"/>
        <end position="66"/>
    </location>
</feature>
<accession>A0A545AQK4</accession>
<reference evidence="2 3" key="1">
    <citation type="submission" date="2019-07" db="EMBL/GenBank/DDBJ databases">
        <title>Cryptosporangium phraense sp. nov., isolated from plant litter.</title>
        <authorList>
            <person name="Suriyachadkun C."/>
        </authorList>
    </citation>
    <scope>NUCLEOTIDE SEQUENCE [LARGE SCALE GENOMIC DNA]</scope>
    <source>
        <strain evidence="2 3">A-T 5661</strain>
    </source>
</reference>
<proteinExistence type="predicted"/>
<dbReference type="InParanoid" id="A0A545AQK4"/>
<dbReference type="EMBL" id="VIRS01000012">
    <property type="protein sequence ID" value="TQS43609.1"/>
    <property type="molecule type" value="Genomic_DNA"/>
</dbReference>
<keyword evidence="1" id="KW-0812">Transmembrane</keyword>
<keyword evidence="1" id="KW-1133">Transmembrane helix</keyword>
<evidence type="ECO:0000313" key="3">
    <source>
        <dbReference type="Proteomes" id="UP000317982"/>
    </source>
</evidence>
<dbReference type="Proteomes" id="UP000317982">
    <property type="component" value="Unassembled WGS sequence"/>
</dbReference>
<evidence type="ECO:0000256" key="1">
    <source>
        <dbReference type="SAM" id="Phobius"/>
    </source>
</evidence>
<feature type="transmembrane region" description="Helical" evidence="1">
    <location>
        <begin position="12"/>
        <end position="33"/>
    </location>
</feature>
<dbReference type="RefSeq" id="WP_142705910.1">
    <property type="nucleotide sequence ID" value="NZ_VIRS01000012.1"/>
</dbReference>